<dbReference type="Proteomes" id="UP001060215">
    <property type="component" value="Chromosome 7"/>
</dbReference>
<evidence type="ECO:0000313" key="2">
    <source>
        <dbReference type="Proteomes" id="UP001060215"/>
    </source>
</evidence>
<reference evidence="1 2" key="1">
    <citation type="journal article" date="2022" name="Plant J.">
        <title>Chromosome-level genome of Camellia lanceoleosa provides a valuable resource for understanding genome evolution and self-incompatibility.</title>
        <authorList>
            <person name="Gong W."/>
            <person name="Xiao S."/>
            <person name="Wang L."/>
            <person name="Liao Z."/>
            <person name="Chang Y."/>
            <person name="Mo W."/>
            <person name="Hu G."/>
            <person name="Li W."/>
            <person name="Zhao G."/>
            <person name="Zhu H."/>
            <person name="Hu X."/>
            <person name="Ji K."/>
            <person name="Xiang X."/>
            <person name="Song Q."/>
            <person name="Yuan D."/>
            <person name="Jin S."/>
            <person name="Zhang L."/>
        </authorList>
    </citation>
    <scope>NUCLEOTIDE SEQUENCE [LARGE SCALE GENOMIC DNA]</scope>
    <source>
        <strain evidence="1">SQ_2022a</strain>
    </source>
</reference>
<sequence>MRGEECAYAPTIPSYNQKIEVLKECSPAVVDNFLKDLHPSHWANAYFIPSYQLVEQTKKTLQKPPTQHGYYSLFICHREICRKKLRRYKSCLTFSCPSPRNPICCNPEYLSKLVTTILFMN</sequence>
<keyword evidence="2" id="KW-1185">Reference proteome</keyword>
<accession>A0ACC0H3F6</accession>
<organism evidence="1 2">
    <name type="scientific">Camellia lanceoleosa</name>
    <dbReference type="NCBI Taxonomy" id="1840588"/>
    <lineage>
        <taxon>Eukaryota</taxon>
        <taxon>Viridiplantae</taxon>
        <taxon>Streptophyta</taxon>
        <taxon>Embryophyta</taxon>
        <taxon>Tracheophyta</taxon>
        <taxon>Spermatophyta</taxon>
        <taxon>Magnoliopsida</taxon>
        <taxon>eudicotyledons</taxon>
        <taxon>Gunneridae</taxon>
        <taxon>Pentapetalae</taxon>
        <taxon>asterids</taxon>
        <taxon>Ericales</taxon>
        <taxon>Theaceae</taxon>
        <taxon>Camellia</taxon>
    </lineage>
</organism>
<dbReference type="EMBL" id="CM045764">
    <property type="protein sequence ID" value="KAI8007272.1"/>
    <property type="molecule type" value="Genomic_DNA"/>
</dbReference>
<protein>
    <submittedName>
        <fullName evidence="1">Uncharacterized protein</fullName>
    </submittedName>
</protein>
<comment type="caution">
    <text evidence="1">The sequence shown here is derived from an EMBL/GenBank/DDBJ whole genome shotgun (WGS) entry which is preliminary data.</text>
</comment>
<gene>
    <name evidence="1" type="ORF">LOK49_LG07G01697</name>
</gene>
<name>A0ACC0H3F6_9ERIC</name>
<evidence type="ECO:0000313" key="1">
    <source>
        <dbReference type="EMBL" id="KAI8007272.1"/>
    </source>
</evidence>
<proteinExistence type="predicted"/>